<dbReference type="Gene3D" id="1.25.10.10">
    <property type="entry name" value="Leucine-rich Repeat Variant"/>
    <property type="match status" value="1"/>
</dbReference>
<organism evidence="4 5">
    <name type="scientific">Chlorella sorokiniana</name>
    <name type="common">Freshwater green alga</name>
    <dbReference type="NCBI Taxonomy" id="3076"/>
    <lineage>
        <taxon>Eukaryota</taxon>
        <taxon>Viridiplantae</taxon>
        <taxon>Chlorophyta</taxon>
        <taxon>core chlorophytes</taxon>
        <taxon>Trebouxiophyceae</taxon>
        <taxon>Chlorellales</taxon>
        <taxon>Chlorellaceae</taxon>
        <taxon>Chlorella clade</taxon>
        <taxon>Chlorella</taxon>
    </lineage>
</organism>
<dbReference type="EMBL" id="LHPG02000011">
    <property type="protein sequence ID" value="PRW45487.1"/>
    <property type="molecule type" value="Genomic_DNA"/>
</dbReference>
<dbReference type="STRING" id="3076.A0A2P6TMB3"/>
<dbReference type="PANTHER" id="PTHR19316:SF18">
    <property type="entry name" value="HSP70-BINDING PROTEIN 1"/>
    <property type="match status" value="1"/>
</dbReference>
<name>A0A2P6TMB3_CHLSO</name>
<dbReference type="PANTHER" id="PTHR19316">
    <property type="entry name" value="PROTEIN FOLDING REGULATOR"/>
    <property type="match status" value="1"/>
</dbReference>
<evidence type="ECO:0000259" key="3">
    <source>
        <dbReference type="Pfam" id="PF08609"/>
    </source>
</evidence>
<dbReference type="GO" id="GO:0005783">
    <property type="term" value="C:endoplasmic reticulum"/>
    <property type="evidence" value="ECO:0007669"/>
    <property type="project" value="TreeGrafter"/>
</dbReference>
<dbReference type="InterPro" id="IPR013918">
    <property type="entry name" value="Nucleotide_exch_fac_Fes1"/>
</dbReference>
<sequence>MEHVWKGLFDWSMQHREEGDGPPRPMSEADRHFLEDALKSAMIDLGQRMADIKESLDAGGAGAAAGDSGAAAAGEGSSSSASLEDKERLLDELLDIVEQIDLAKDLHTIGGLPTLLALLASPHPSLRWRAAEVAATCAQNNPPVQKAFFDGGIMPRLLPLLHDENATVQTKALLAISCMVRGYAPALVALRQANGVATLVGLLAQPEPRLQRKCLQVLQYMLRVMPLDRQPACADTNLLPALSDILGCEDNDMREAALAVAQQLAADDGSLRLMQQPACGFGAALQALLVRLDTLPQEEWGSVEDEAAAAKQLATALQRELPPAAATQDAAGPASPQAVGVVDDSSTSGAPAAALQLVAVPAAAAEPATE</sequence>
<proteinExistence type="predicted"/>
<dbReference type="InterPro" id="IPR011989">
    <property type="entry name" value="ARM-like"/>
</dbReference>
<dbReference type="AlphaFoldDB" id="A0A2P6TMB3"/>
<feature type="compositionally biased region" description="Low complexity" evidence="2">
    <location>
        <begin position="321"/>
        <end position="336"/>
    </location>
</feature>
<protein>
    <submittedName>
        <fullName evidence="4">Hsp70-binding 1</fullName>
    </submittedName>
</protein>
<keyword evidence="1" id="KW-0677">Repeat</keyword>
<feature type="compositionally biased region" description="Low complexity" evidence="2">
    <location>
        <begin position="64"/>
        <end position="82"/>
    </location>
</feature>
<dbReference type="Proteomes" id="UP000239899">
    <property type="component" value="Unassembled WGS sequence"/>
</dbReference>
<dbReference type="SUPFAM" id="SSF48371">
    <property type="entry name" value="ARM repeat"/>
    <property type="match status" value="1"/>
</dbReference>
<feature type="region of interest" description="Disordered" evidence="2">
    <location>
        <begin position="321"/>
        <end position="347"/>
    </location>
</feature>
<dbReference type="InterPro" id="IPR050693">
    <property type="entry name" value="Hsp70_NEF-Inhibitors"/>
</dbReference>
<dbReference type="Pfam" id="PF08609">
    <property type="entry name" value="Fes1"/>
    <property type="match status" value="1"/>
</dbReference>
<dbReference type="SMART" id="SM00185">
    <property type="entry name" value="ARM"/>
    <property type="match status" value="3"/>
</dbReference>
<gene>
    <name evidence="4" type="ORF">C2E21_6070</name>
</gene>
<evidence type="ECO:0000313" key="5">
    <source>
        <dbReference type="Proteomes" id="UP000239899"/>
    </source>
</evidence>
<evidence type="ECO:0000256" key="1">
    <source>
        <dbReference type="ARBA" id="ARBA00022737"/>
    </source>
</evidence>
<dbReference type="OrthoDB" id="10250458at2759"/>
<dbReference type="InterPro" id="IPR016024">
    <property type="entry name" value="ARM-type_fold"/>
</dbReference>
<dbReference type="InterPro" id="IPR000225">
    <property type="entry name" value="Armadillo"/>
</dbReference>
<comment type="caution">
    <text evidence="4">The sequence shown here is derived from an EMBL/GenBank/DDBJ whole genome shotgun (WGS) entry which is preliminary data.</text>
</comment>
<feature type="domain" description="Nucleotide exchange factor Fes1" evidence="3">
    <location>
        <begin position="6"/>
        <end position="106"/>
    </location>
</feature>
<evidence type="ECO:0000313" key="4">
    <source>
        <dbReference type="EMBL" id="PRW45487.1"/>
    </source>
</evidence>
<keyword evidence="5" id="KW-1185">Reference proteome</keyword>
<dbReference type="GO" id="GO:0000774">
    <property type="term" value="F:adenyl-nucleotide exchange factor activity"/>
    <property type="evidence" value="ECO:0007669"/>
    <property type="project" value="TreeGrafter"/>
</dbReference>
<accession>A0A2P6TMB3</accession>
<feature type="region of interest" description="Disordered" evidence="2">
    <location>
        <begin position="59"/>
        <end position="84"/>
    </location>
</feature>
<evidence type="ECO:0000256" key="2">
    <source>
        <dbReference type="SAM" id="MobiDB-lite"/>
    </source>
</evidence>
<reference evidence="4 5" key="1">
    <citation type="journal article" date="2018" name="Plant J.">
        <title>Genome sequences of Chlorella sorokiniana UTEX 1602 and Micractinium conductrix SAG 241.80: implications to maltose excretion by a green alga.</title>
        <authorList>
            <person name="Arriola M.B."/>
            <person name="Velmurugan N."/>
            <person name="Zhang Y."/>
            <person name="Plunkett M.H."/>
            <person name="Hondzo H."/>
            <person name="Barney B.M."/>
        </authorList>
    </citation>
    <scope>NUCLEOTIDE SEQUENCE [LARGE SCALE GENOMIC DNA]</scope>
    <source>
        <strain evidence="5">UTEX 1602</strain>
    </source>
</reference>